<keyword evidence="3" id="KW-1185">Reference proteome</keyword>
<comment type="caution">
    <text evidence="2">The sequence shown here is derived from an EMBL/GenBank/DDBJ whole genome shotgun (WGS) entry which is preliminary data.</text>
</comment>
<gene>
    <name evidence="2" type="ORF">DFH08DRAFT_621581</name>
</gene>
<dbReference type="SUPFAM" id="SSF54001">
    <property type="entry name" value="Cysteine proteinases"/>
    <property type="match status" value="1"/>
</dbReference>
<proteinExistence type="predicted"/>
<name>A0AAD7ESV5_9AGAR</name>
<dbReference type="AlphaFoldDB" id="A0AAD7ESV5"/>
<evidence type="ECO:0008006" key="4">
    <source>
        <dbReference type="Google" id="ProtNLM"/>
    </source>
</evidence>
<evidence type="ECO:0000313" key="3">
    <source>
        <dbReference type="Proteomes" id="UP001218218"/>
    </source>
</evidence>
<dbReference type="InterPro" id="IPR038765">
    <property type="entry name" value="Papain-like_cys_pep_sf"/>
</dbReference>
<dbReference type="EMBL" id="JARIHO010000018">
    <property type="protein sequence ID" value="KAJ7348169.1"/>
    <property type="molecule type" value="Genomic_DNA"/>
</dbReference>
<feature type="non-terminal residue" evidence="2">
    <location>
        <position position="1"/>
    </location>
</feature>
<feature type="non-terminal residue" evidence="2">
    <location>
        <position position="430"/>
    </location>
</feature>
<reference evidence="2" key="1">
    <citation type="submission" date="2023-03" db="EMBL/GenBank/DDBJ databases">
        <title>Massive genome expansion in bonnet fungi (Mycena s.s.) driven by repeated elements and novel gene families across ecological guilds.</title>
        <authorList>
            <consortium name="Lawrence Berkeley National Laboratory"/>
            <person name="Harder C.B."/>
            <person name="Miyauchi S."/>
            <person name="Viragh M."/>
            <person name="Kuo A."/>
            <person name="Thoen E."/>
            <person name="Andreopoulos B."/>
            <person name="Lu D."/>
            <person name="Skrede I."/>
            <person name="Drula E."/>
            <person name="Henrissat B."/>
            <person name="Morin E."/>
            <person name="Kohler A."/>
            <person name="Barry K."/>
            <person name="LaButti K."/>
            <person name="Morin E."/>
            <person name="Salamov A."/>
            <person name="Lipzen A."/>
            <person name="Mereny Z."/>
            <person name="Hegedus B."/>
            <person name="Baldrian P."/>
            <person name="Stursova M."/>
            <person name="Weitz H."/>
            <person name="Taylor A."/>
            <person name="Grigoriev I.V."/>
            <person name="Nagy L.G."/>
            <person name="Martin F."/>
            <person name="Kauserud H."/>
        </authorList>
    </citation>
    <scope>NUCLEOTIDE SEQUENCE</scope>
    <source>
        <strain evidence="2">CBHHK002</strain>
    </source>
</reference>
<sequence>AIESFYEWETLDRAVAGRREPLGTKLHHATQKTISKCAPALLKAINKFNSHCANLERLWPSGCTIPIPHPLPTKLSLLREDPSLHEDVWVTPSEGEIPRWLDNADVRDGIRALHTFDRCQEEARRLHLEHNSLMEWLSHELAVAERAIDTNEERTIRLAAHIHVHLLHHCWSRIGTSTRTPARTSSSTLSAASTSAATRAPARASSSTLSATSTILEPVALFEEPVSNAVPTVDLEEIDPSDISNVYDIQGGAYQAESDDEEDSSGFNTGLSNLQIIWQFSQMAVPRVVVGINGCSTVEVLIPDLDRLHSPAGRLNGEIPNGAAATLFNLFDGPTSLHNSGASRCALLNTYDLHHMRFNAPDPVLWRFLSDTRYWKKPVWIIPVHCPKEEHWVLVVAAVQENHLFFFDSLGLRSGWRQDMQVAPIFEGLS</sequence>
<organism evidence="2 3">
    <name type="scientific">Mycena albidolilacea</name>
    <dbReference type="NCBI Taxonomy" id="1033008"/>
    <lineage>
        <taxon>Eukaryota</taxon>
        <taxon>Fungi</taxon>
        <taxon>Dikarya</taxon>
        <taxon>Basidiomycota</taxon>
        <taxon>Agaricomycotina</taxon>
        <taxon>Agaricomycetes</taxon>
        <taxon>Agaricomycetidae</taxon>
        <taxon>Agaricales</taxon>
        <taxon>Marasmiineae</taxon>
        <taxon>Mycenaceae</taxon>
        <taxon>Mycena</taxon>
    </lineage>
</organism>
<accession>A0AAD7ESV5</accession>
<protein>
    <recommendedName>
        <fullName evidence="4">Ubiquitin-like protease family profile domain-containing protein</fullName>
    </recommendedName>
</protein>
<evidence type="ECO:0000256" key="1">
    <source>
        <dbReference type="SAM" id="MobiDB-lite"/>
    </source>
</evidence>
<dbReference type="Gene3D" id="3.40.395.10">
    <property type="entry name" value="Adenoviral Proteinase, Chain A"/>
    <property type="match status" value="1"/>
</dbReference>
<dbReference type="Proteomes" id="UP001218218">
    <property type="component" value="Unassembled WGS sequence"/>
</dbReference>
<feature type="region of interest" description="Disordered" evidence="1">
    <location>
        <begin position="178"/>
        <end position="204"/>
    </location>
</feature>
<evidence type="ECO:0000313" key="2">
    <source>
        <dbReference type="EMBL" id="KAJ7348169.1"/>
    </source>
</evidence>